<evidence type="ECO:0000256" key="9">
    <source>
        <dbReference type="HAMAP-Rule" id="MF_00016"/>
    </source>
</evidence>
<comment type="subcellular location">
    <subcellularLocation>
        <location evidence="9">Cytoplasm</location>
    </subcellularLocation>
</comment>
<dbReference type="NCBIfam" id="NF000868">
    <property type="entry name" value="PRK00080.1"/>
    <property type="match status" value="1"/>
</dbReference>
<sequence>MAAVNVQQPDDDLTEAAGSGQDHVFHPGALSGALGTGPGEALIGDFVPERITEIGLRPGSLSEFVGQRGIVANLHVHLNAAKGRSEPPDHVLFCGPPGLGKTSLARILSEELGSDLHATSGPALDKPRDLVGLLTSLKRGDVMFIDEIHRLPISVEEYLYTAMEDFRVEMTIDSGPHARVLPITVEPFTLVGATTREGLLSAPFRARFGLVERLDPYPASDLVTILHRAAGILGIGLVDEAARLLAERSRGTPRIAGRFLKRARDRAQVMGLDTITEELAGVTLTSIGVDSSGLEEMDRRILRCLAQHYPKPAALKTIAAVIGETEDTIEDVFEPHLLRSGFIQKTPRGRMISPDGFRVMGLDAPGNGDGTTDGERPTPNLPFE</sequence>
<dbReference type="Pfam" id="PF17864">
    <property type="entry name" value="AAA_lid_4"/>
    <property type="match status" value="1"/>
</dbReference>
<keyword evidence="6 9" id="KW-0238">DNA-binding</keyword>
<dbReference type="InterPro" id="IPR036390">
    <property type="entry name" value="WH_DNA-bd_sf"/>
</dbReference>
<keyword evidence="7 9" id="KW-0233">DNA recombination</keyword>
<dbReference type="PANTHER" id="PTHR42848:SF1">
    <property type="entry name" value="HOLLIDAY JUNCTION BRANCH MIGRATION COMPLEX SUBUNIT RUVB"/>
    <property type="match status" value="1"/>
</dbReference>
<keyword evidence="1 9" id="KW-0963">Cytoplasm</keyword>
<dbReference type="GO" id="GO:0048476">
    <property type="term" value="C:Holliday junction resolvase complex"/>
    <property type="evidence" value="ECO:0007669"/>
    <property type="project" value="UniProtKB-UniRule"/>
</dbReference>
<feature type="region of interest" description="Disordered" evidence="10">
    <location>
        <begin position="1"/>
        <end position="29"/>
    </location>
</feature>
<dbReference type="NCBIfam" id="TIGR00635">
    <property type="entry name" value="ruvB"/>
    <property type="match status" value="1"/>
</dbReference>
<keyword evidence="4 9" id="KW-0378">Hydrolase</keyword>
<keyword evidence="2 9" id="KW-0547">Nucleotide-binding</keyword>
<feature type="binding site" evidence="9">
    <location>
        <position position="207"/>
    </location>
    <ligand>
        <name>ATP</name>
        <dbReference type="ChEBI" id="CHEBI:30616"/>
    </ligand>
</feature>
<feature type="region of interest" description="Head domain (RuvB-H)" evidence="9">
    <location>
        <begin position="291"/>
        <end position="384"/>
    </location>
</feature>
<dbReference type="PANTHER" id="PTHR42848">
    <property type="match status" value="1"/>
</dbReference>
<dbReference type="EMBL" id="CP036434">
    <property type="protein sequence ID" value="QDV06889.1"/>
    <property type="molecule type" value="Genomic_DNA"/>
</dbReference>
<keyword evidence="8 9" id="KW-0234">DNA repair</keyword>
<dbReference type="GO" id="GO:0000400">
    <property type="term" value="F:four-way junction DNA binding"/>
    <property type="evidence" value="ECO:0007669"/>
    <property type="project" value="UniProtKB-UniRule"/>
</dbReference>
<dbReference type="GO" id="GO:0006310">
    <property type="term" value="P:DNA recombination"/>
    <property type="evidence" value="ECO:0007669"/>
    <property type="project" value="UniProtKB-UniRule"/>
</dbReference>
<keyword evidence="3 9" id="KW-0227">DNA damage</keyword>
<evidence type="ECO:0000256" key="8">
    <source>
        <dbReference type="ARBA" id="ARBA00023204"/>
    </source>
</evidence>
<dbReference type="GO" id="GO:0006281">
    <property type="term" value="P:DNA repair"/>
    <property type="evidence" value="ECO:0007669"/>
    <property type="project" value="UniProtKB-UniRule"/>
</dbReference>
<comment type="caution">
    <text evidence="9">Lacks conserved residue(s) required for the propagation of feature annotation.</text>
</comment>
<dbReference type="GO" id="GO:0005524">
    <property type="term" value="F:ATP binding"/>
    <property type="evidence" value="ECO:0007669"/>
    <property type="project" value="UniProtKB-UniRule"/>
</dbReference>
<dbReference type="Pfam" id="PF05491">
    <property type="entry name" value="WHD_RuvB"/>
    <property type="match status" value="1"/>
</dbReference>
<evidence type="ECO:0000256" key="3">
    <source>
        <dbReference type="ARBA" id="ARBA00022763"/>
    </source>
</evidence>
<comment type="catalytic activity">
    <reaction evidence="9">
        <text>ATP + H2O = ADP + phosphate + H(+)</text>
        <dbReference type="Rhea" id="RHEA:13065"/>
        <dbReference type="ChEBI" id="CHEBI:15377"/>
        <dbReference type="ChEBI" id="CHEBI:15378"/>
        <dbReference type="ChEBI" id="CHEBI:30616"/>
        <dbReference type="ChEBI" id="CHEBI:43474"/>
        <dbReference type="ChEBI" id="CHEBI:456216"/>
    </reaction>
</comment>
<feature type="binding site" evidence="9">
    <location>
        <position position="345"/>
    </location>
    <ligand>
        <name>DNA</name>
        <dbReference type="ChEBI" id="CHEBI:16991"/>
    </ligand>
</feature>
<feature type="binding site" evidence="9">
    <location>
        <position position="98"/>
    </location>
    <ligand>
        <name>ATP</name>
        <dbReference type="ChEBI" id="CHEBI:30616"/>
    </ligand>
</feature>
<keyword evidence="13" id="KW-1185">Reference proteome</keyword>
<feature type="region of interest" description="Disordered" evidence="10">
    <location>
        <begin position="362"/>
        <end position="384"/>
    </location>
</feature>
<keyword evidence="12" id="KW-0347">Helicase</keyword>
<organism evidence="12 13">
    <name type="scientific">Saltatorellus ferox</name>
    <dbReference type="NCBI Taxonomy" id="2528018"/>
    <lineage>
        <taxon>Bacteria</taxon>
        <taxon>Pseudomonadati</taxon>
        <taxon>Planctomycetota</taxon>
        <taxon>Planctomycetia</taxon>
        <taxon>Planctomycetia incertae sedis</taxon>
        <taxon>Saltatorellus</taxon>
    </lineage>
</organism>
<dbReference type="OrthoDB" id="9804478at2"/>
<comment type="domain">
    <text evidence="9">Has 3 domains, the large (RuvB-L) and small ATPase (RuvB-S) domains and the C-terminal head (RuvB-H) domain. The head domain binds DNA, while the ATPase domains jointly bind ATP, ADP or are empty depending on the state of the subunit in the translocation cycle. During a single DNA translocation step the structure of each domain remains the same, but their relative positions change.</text>
</comment>
<dbReference type="InterPro" id="IPR008823">
    <property type="entry name" value="RuvB_wg_C"/>
</dbReference>
<feature type="binding site" evidence="9">
    <location>
        <position position="57"/>
    </location>
    <ligand>
        <name>ATP</name>
        <dbReference type="ChEBI" id="CHEBI:30616"/>
    </ligand>
</feature>
<feature type="binding site" evidence="9">
    <location>
        <position position="254"/>
    </location>
    <ligand>
        <name>ATP</name>
        <dbReference type="ChEBI" id="CHEBI:30616"/>
    </ligand>
</feature>
<feature type="domain" description="AAA+ ATPase" evidence="11">
    <location>
        <begin position="87"/>
        <end position="218"/>
    </location>
</feature>
<feature type="binding site" evidence="9">
    <location>
        <position position="56"/>
    </location>
    <ligand>
        <name>ATP</name>
        <dbReference type="ChEBI" id="CHEBI:30616"/>
    </ligand>
</feature>
<dbReference type="InterPro" id="IPR003593">
    <property type="entry name" value="AAA+_ATPase"/>
</dbReference>
<evidence type="ECO:0000313" key="12">
    <source>
        <dbReference type="EMBL" id="QDV06889.1"/>
    </source>
</evidence>
<dbReference type="Proteomes" id="UP000320390">
    <property type="component" value="Chromosome"/>
</dbReference>
<feature type="binding site" evidence="9">
    <location>
        <position position="103"/>
    </location>
    <ligand>
        <name>ATP</name>
        <dbReference type="ChEBI" id="CHEBI:30616"/>
    </ligand>
</feature>
<feature type="binding site" evidence="9">
    <location>
        <position position="217"/>
    </location>
    <ligand>
        <name>ATP</name>
        <dbReference type="ChEBI" id="CHEBI:30616"/>
    </ligand>
</feature>
<dbReference type="SMART" id="SM00382">
    <property type="entry name" value="AAA"/>
    <property type="match status" value="1"/>
</dbReference>
<evidence type="ECO:0000313" key="13">
    <source>
        <dbReference type="Proteomes" id="UP000320390"/>
    </source>
</evidence>
<gene>
    <name evidence="9 12" type="primary">ruvB</name>
    <name evidence="12" type="ORF">Poly30_24060</name>
</gene>
<dbReference type="GO" id="GO:0009378">
    <property type="term" value="F:four-way junction helicase activity"/>
    <property type="evidence" value="ECO:0007669"/>
    <property type="project" value="InterPro"/>
</dbReference>
<proteinExistence type="inferred from homology"/>
<keyword evidence="5 9" id="KW-0067">ATP-binding</keyword>
<dbReference type="InterPro" id="IPR004605">
    <property type="entry name" value="DNA_helicase_Holl-junc_RuvB"/>
</dbReference>
<evidence type="ECO:0000256" key="7">
    <source>
        <dbReference type="ARBA" id="ARBA00023172"/>
    </source>
</evidence>
<evidence type="ECO:0000256" key="10">
    <source>
        <dbReference type="SAM" id="MobiDB-lite"/>
    </source>
</evidence>
<feature type="binding site" evidence="9">
    <location>
        <position position="102"/>
    </location>
    <ligand>
        <name>Mg(2+)</name>
        <dbReference type="ChEBI" id="CHEBI:18420"/>
    </ligand>
</feature>
<dbReference type="SUPFAM" id="SSF46785">
    <property type="entry name" value="Winged helix' DNA-binding domain"/>
    <property type="match status" value="1"/>
</dbReference>
<evidence type="ECO:0000256" key="4">
    <source>
        <dbReference type="ARBA" id="ARBA00022801"/>
    </source>
</evidence>
<comment type="similarity">
    <text evidence="9">Belongs to the RuvB family.</text>
</comment>
<dbReference type="AlphaFoldDB" id="A0A518ES17"/>
<evidence type="ECO:0000256" key="2">
    <source>
        <dbReference type="ARBA" id="ARBA00022741"/>
    </source>
</evidence>
<feature type="binding site" evidence="9">
    <location>
        <position position="101"/>
    </location>
    <ligand>
        <name>ATP</name>
        <dbReference type="ChEBI" id="CHEBI:30616"/>
    </ligand>
</feature>
<comment type="subunit">
    <text evidence="9">Homohexamer. Forms an RuvA(8)-RuvB(12)-Holliday junction (HJ) complex. HJ DNA is sandwiched between 2 RuvA tetramers; dsDNA enters through RuvA and exits via RuvB. An RuvB hexamer assembles on each DNA strand where it exits the tetramer. Each RuvB hexamer is contacted by two RuvA subunits (via domain III) on 2 adjacent RuvB subunits; this complex drives branch migration. In the full resolvosome a probable DNA-RuvA(4)-RuvB(12)-RuvC(2) complex forms which resolves the HJ.</text>
</comment>
<dbReference type="EC" id="3.6.4.-" evidence="9"/>
<dbReference type="InterPro" id="IPR008824">
    <property type="entry name" value="RuvB-like_N"/>
</dbReference>
<feature type="region of interest" description="Small ATPAse domain (RuvB-S)" evidence="9">
    <location>
        <begin position="218"/>
        <end position="288"/>
    </location>
</feature>
<feature type="binding site" evidence="9">
    <location>
        <position position="350"/>
    </location>
    <ligand>
        <name>DNA</name>
        <dbReference type="ChEBI" id="CHEBI:16991"/>
    </ligand>
</feature>
<dbReference type="GO" id="GO:0016887">
    <property type="term" value="F:ATP hydrolysis activity"/>
    <property type="evidence" value="ECO:0007669"/>
    <property type="project" value="RHEA"/>
</dbReference>
<dbReference type="InterPro" id="IPR027417">
    <property type="entry name" value="P-loop_NTPase"/>
</dbReference>
<name>A0A518ES17_9BACT</name>
<evidence type="ECO:0000256" key="5">
    <source>
        <dbReference type="ARBA" id="ARBA00022840"/>
    </source>
</evidence>
<comment type="function">
    <text evidence="9">The RuvA-RuvB-RuvC complex processes Holliday junction (HJ) DNA during genetic recombination and DNA repair, while the RuvA-RuvB complex plays an important role in the rescue of blocked DNA replication forks via replication fork reversal (RFR). RuvA specifically binds to HJ cruciform DNA, conferring on it an open structure. The RuvB hexamer acts as an ATP-dependent pump, pulling dsDNA into and through the RuvAB complex. RuvB forms 2 homohexamers on either side of HJ DNA bound by 1 or 2 RuvA tetramers; 4 subunits per hexamer contact DNA at a time. Coordinated motions by a converter formed by DNA-disengaged RuvB subunits stimulates ATP hydrolysis and nucleotide exchange. Immobilization of the converter enables RuvB to convert the ATP-contained energy into a lever motion, pulling 2 nucleotides of DNA out of the RuvA tetramer per ATP hydrolyzed, thus driving DNA branch migration. The RuvB motors rotate together with the DNA substrate, which together with the progressing nucleotide cycle form the mechanistic basis for DNA recombination by continuous HJ branch migration. Branch migration allows RuvC to scan DNA until it finds its consensus sequence, where it cleaves and resolves cruciform DNA.</text>
</comment>
<feature type="binding site" evidence="9">
    <location>
        <position position="102"/>
    </location>
    <ligand>
        <name>ATP</name>
        <dbReference type="ChEBI" id="CHEBI:30616"/>
    </ligand>
</feature>
<dbReference type="InterPro" id="IPR041445">
    <property type="entry name" value="AAA_lid_4"/>
</dbReference>
<dbReference type="Gene3D" id="1.10.10.10">
    <property type="entry name" value="Winged helix-like DNA-binding domain superfamily/Winged helix DNA-binding domain"/>
    <property type="match status" value="1"/>
</dbReference>
<protein>
    <recommendedName>
        <fullName evidence="9">Holliday junction branch migration complex subunit RuvB</fullName>
        <ecNumber evidence="9">3.6.4.-</ecNumber>
    </recommendedName>
</protein>
<dbReference type="Gene3D" id="1.10.8.60">
    <property type="match status" value="1"/>
</dbReference>
<evidence type="ECO:0000259" key="11">
    <source>
        <dbReference type="SMART" id="SM00382"/>
    </source>
</evidence>
<feature type="binding site" evidence="9">
    <location>
        <begin position="164"/>
        <end position="166"/>
    </location>
    <ligand>
        <name>ATP</name>
        <dbReference type="ChEBI" id="CHEBI:30616"/>
    </ligand>
</feature>
<dbReference type="HAMAP" id="MF_00016">
    <property type="entry name" value="DNA_HJ_migration_RuvB"/>
    <property type="match status" value="1"/>
</dbReference>
<evidence type="ECO:0000256" key="6">
    <source>
        <dbReference type="ARBA" id="ARBA00023125"/>
    </source>
</evidence>
<dbReference type="Pfam" id="PF05496">
    <property type="entry name" value="RuvB_N"/>
    <property type="match status" value="1"/>
</dbReference>
<accession>A0A518ES17</accession>
<dbReference type="Gene3D" id="3.40.50.300">
    <property type="entry name" value="P-loop containing nucleotide triphosphate hydrolases"/>
    <property type="match status" value="1"/>
</dbReference>
<dbReference type="SUPFAM" id="SSF52540">
    <property type="entry name" value="P-loop containing nucleoside triphosphate hydrolases"/>
    <property type="match status" value="1"/>
</dbReference>
<dbReference type="GO" id="GO:0005737">
    <property type="term" value="C:cytoplasm"/>
    <property type="evidence" value="ECO:0007669"/>
    <property type="project" value="UniProtKB-SubCell"/>
</dbReference>
<evidence type="ECO:0000256" key="1">
    <source>
        <dbReference type="ARBA" id="ARBA00022490"/>
    </source>
</evidence>
<reference evidence="12 13" key="1">
    <citation type="submission" date="2019-02" db="EMBL/GenBank/DDBJ databases">
        <title>Deep-cultivation of Planctomycetes and their phenomic and genomic characterization uncovers novel biology.</title>
        <authorList>
            <person name="Wiegand S."/>
            <person name="Jogler M."/>
            <person name="Boedeker C."/>
            <person name="Pinto D."/>
            <person name="Vollmers J."/>
            <person name="Rivas-Marin E."/>
            <person name="Kohn T."/>
            <person name="Peeters S.H."/>
            <person name="Heuer A."/>
            <person name="Rast P."/>
            <person name="Oberbeckmann S."/>
            <person name="Bunk B."/>
            <person name="Jeske O."/>
            <person name="Meyerdierks A."/>
            <person name="Storesund J.E."/>
            <person name="Kallscheuer N."/>
            <person name="Luecker S."/>
            <person name="Lage O.M."/>
            <person name="Pohl T."/>
            <person name="Merkel B.J."/>
            <person name="Hornburger P."/>
            <person name="Mueller R.-W."/>
            <person name="Bruemmer F."/>
            <person name="Labrenz M."/>
            <person name="Spormann A.M."/>
            <person name="Op den Camp H."/>
            <person name="Overmann J."/>
            <person name="Amann R."/>
            <person name="Jetten M.S.M."/>
            <person name="Mascher T."/>
            <person name="Medema M.H."/>
            <person name="Devos D.P."/>
            <person name="Kaster A.-K."/>
            <person name="Ovreas L."/>
            <person name="Rohde M."/>
            <person name="Galperin M.Y."/>
            <person name="Jogler C."/>
        </authorList>
    </citation>
    <scope>NUCLEOTIDE SEQUENCE [LARGE SCALE GENOMIC DNA]</scope>
    <source>
        <strain evidence="12 13">Poly30</strain>
    </source>
</reference>
<dbReference type="CDD" id="cd00009">
    <property type="entry name" value="AAA"/>
    <property type="match status" value="1"/>
</dbReference>
<dbReference type="InterPro" id="IPR036388">
    <property type="entry name" value="WH-like_DNA-bd_sf"/>
</dbReference>